<dbReference type="CDD" id="cd06259">
    <property type="entry name" value="YdcF-like"/>
    <property type="match status" value="1"/>
</dbReference>
<evidence type="ECO:0000313" key="4">
    <source>
        <dbReference type="Proteomes" id="UP000253204"/>
    </source>
</evidence>
<gene>
    <name evidence="3" type="ORF">DU506_13435</name>
</gene>
<evidence type="ECO:0000259" key="2">
    <source>
        <dbReference type="Pfam" id="PF02698"/>
    </source>
</evidence>
<dbReference type="GO" id="GO:0000270">
    <property type="term" value="P:peptidoglycan metabolic process"/>
    <property type="evidence" value="ECO:0007669"/>
    <property type="project" value="TreeGrafter"/>
</dbReference>
<accession>A0A368TX88</accession>
<feature type="transmembrane region" description="Helical" evidence="1">
    <location>
        <begin position="7"/>
        <end position="29"/>
    </location>
</feature>
<dbReference type="Proteomes" id="UP000253204">
    <property type="component" value="Unassembled WGS sequence"/>
</dbReference>
<dbReference type="AlphaFoldDB" id="A0A368TX88"/>
<evidence type="ECO:0000313" key="3">
    <source>
        <dbReference type="EMBL" id="RCV89298.1"/>
    </source>
</evidence>
<comment type="caution">
    <text evidence="3">The sequence shown here is derived from an EMBL/GenBank/DDBJ whole genome shotgun (WGS) entry which is preliminary data.</text>
</comment>
<protein>
    <recommendedName>
        <fullName evidence="2">DUF218 domain-containing protein</fullName>
    </recommendedName>
</protein>
<keyword evidence="1" id="KW-0472">Membrane</keyword>
<sequence length="253" mass="27436">MYSLIKSLTALLLMPMPLMAVTFATGWMIRRLGRYRLGDSLMITAMLLLLLAAWAPVADALLEPMESKYAALTVWPQERQIEAVVVLGGGWQPERSWSITGRLSESSGIRLMEGLRLWHQRPDLPLLVSGGGPGPEMTMAHGYAEAAEALGVPPERIVELASPNDTAAEAKAVQALLGGGAQVLLVTSASHMPRAVRHFEVAGLVPVAAPTHYLANRAEGFGLAYWVPSAPELRKTERALYEALGLLAIQWEH</sequence>
<reference evidence="3 4" key="1">
    <citation type="submission" date="2018-07" db="EMBL/GenBank/DDBJ databases">
        <title>Halomonas rutogse sp. nov., isolated from Lake TangqianCo on Tibetan Plateau.</title>
        <authorList>
            <person name="Lu H."/>
            <person name="Xing P."/>
            <person name="Wu Q."/>
        </authorList>
    </citation>
    <scope>NUCLEOTIDE SEQUENCE [LARGE SCALE GENOMIC DNA]</scope>
    <source>
        <strain evidence="3 4">TQ8S</strain>
    </source>
</reference>
<dbReference type="GO" id="GO:0005886">
    <property type="term" value="C:plasma membrane"/>
    <property type="evidence" value="ECO:0007669"/>
    <property type="project" value="TreeGrafter"/>
</dbReference>
<dbReference type="PANTHER" id="PTHR30336">
    <property type="entry name" value="INNER MEMBRANE PROTEIN, PROBABLE PERMEASE"/>
    <property type="match status" value="1"/>
</dbReference>
<dbReference type="EMBL" id="QPIJ01000033">
    <property type="protein sequence ID" value="RCV89298.1"/>
    <property type="molecule type" value="Genomic_DNA"/>
</dbReference>
<feature type="domain" description="DUF218" evidence="2">
    <location>
        <begin position="82"/>
        <end position="245"/>
    </location>
</feature>
<dbReference type="GO" id="GO:0043164">
    <property type="term" value="P:Gram-negative-bacterium-type cell wall biogenesis"/>
    <property type="evidence" value="ECO:0007669"/>
    <property type="project" value="TreeGrafter"/>
</dbReference>
<keyword evidence="1" id="KW-0812">Transmembrane</keyword>
<dbReference type="PANTHER" id="PTHR30336:SF4">
    <property type="entry name" value="ENVELOPE BIOGENESIS FACTOR ELYC"/>
    <property type="match status" value="1"/>
</dbReference>
<keyword evidence="4" id="KW-1185">Reference proteome</keyword>
<dbReference type="InterPro" id="IPR003848">
    <property type="entry name" value="DUF218"/>
</dbReference>
<dbReference type="InterPro" id="IPR051599">
    <property type="entry name" value="Cell_Envelope_Assoc"/>
</dbReference>
<evidence type="ECO:0000256" key="1">
    <source>
        <dbReference type="SAM" id="Phobius"/>
    </source>
</evidence>
<dbReference type="Pfam" id="PF02698">
    <property type="entry name" value="DUF218"/>
    <property type="match status" value="1"/>
</dbReference>
<organism evidence="3 4">
    <name type="scientific">Vreelandella rituensis</name>
    <dbReference type="NCBI Taxonomy" id="2282306"/>
    <lineage>
        <taxon>Bacteria</taxon>
        <taxon>Pseudomonadati</taxon>
        <taxon>Pseudomonadota</taxon>
        <taxon>Gammaproteobacteria</taxon>
        <taxon>Oceanospirillales</taxon>
        <taxon>Halomonadaceae</taxon>
        <taxon>Vreelandella</taxon>
    </lineage>
</organism>
<keyword evidence="1" id="KW-1133">Transmembrane helix</keyword>
<proteinExistence type="predicted"/>
<name>A0A368TX88_9GAMM</name>
<feature type="transmembrane region" description="Helical" evidence="1">
    <location>
        <begin position="41"/>
        <end position="62"/>
    </location>
</feature>
<dbReference type="OrthoDB" id="9809813at2"/>